<dbReference type="SUPFAM" id="SSF54001">
    <property type="entry name" value="Cysteine proteinases"/>
    <property type="match status" value="1"/>
</dbReference>
<organism evidence="3 4">
    <name type="scientific">Tulasnella calospora MUT 4182</name>
    <dbReference type="NCBI Taxonomy" id="1051891"/>
    <lineage>
        <taxon>Eukaryota</taxon>
        <taxon>Fungi</taxon>
        <taxon>Dikarya</taxon>
        <taxon>Basidiomycota</taxon>
        <taxon>Agaricomycotina</taxon>
        <taxon>Agaricomycetes</taxon>
        <taxon>Cantharellales</taxon>
        <taxon>Tulasnellaceae</taxon>
        <taxon>Tulasnella</taxon>
    </lineage>
</organism>
<dbReference type="Gene3D" id="6.10.140.100">
    <property type="match status" value="1"/>
</dbReference>
<dbReference type="CDD" id="cd02257">
    <property type="entry name" value="Peptidase_C19"/>
    <property type="match status" value="1"/>
</dbReference>
<feature type="compositionally biased region" description="Pro residues" evidence="1">
    <location>
        <begin position="50"/>
        <end position="63"/>
    </location>
</feature>
<dbReference type="HOGENOM" id="CLU_023748_0_0_1"/>
<dbReference type="Pfam" id="PF00443">
    <property type="entry name" value="UCH"/>
    <property type="match status" value="1"/>
</dbReference>
<dbReference type="Gene3D" id="3.90.70.10">
    <property type="entry name" value="Cysteine proteinases"/>
    <property type="match status" value="1"/>
</dbReference>
<feature type="region of interest" description="Disordered" evidence="1">
    <location>
        <begin position="148"/>
        <end position="189"/>
    </location>
</feature>
<reference evidence="3 4" key="1">
    <citation type="submission" date="2014-04" db="EMBL/GenBank/DDBJ databases">
        <authorList>
            <consortium name="DOE Joint Genome Institute"/>
            <person name="Kuo A."/>
            <person name="Girlanda M."/>
            <person name="Perotto S."/>
            <person name="Kohler A."/>
            <person name="Nagy L.G."/>
            <person name="Floudas D."/>
            <person name="Copeland A."/>
            <person name="Barry K.W."/>
            <person name="Cichocki N."/>
            <person name="Veneault-Fourrey C."/>
            <person name="LaButti K."/>
            <person name="Lindquist E.A."/>
            <person name="Lipzen A."/>
            <person name="Lundell T."/>
            <person name="Morin E."/>
            <person name="Murat C."/>
            <person name="Sun H."/>
            <person name="Tunlid A."/>
            <person name="Henrissat B."/>
            <person name="Grigoriev I.V."/>
            <person name="Hibbett D.S."/>
            <person name="Martin F."/>
            <person name="Nordberg H.P."/>
            <person name="Cantor M.N."/>
            <person name="Hua S.X."/>
        </authorList>
    </citation>
    <scope>NUCLEOTIDE SEQUENCE [LARGE SCALE GENOMIC DNA]</scope>
    <source>
        <strain evidence="3 4">MUT 4182</strain>
    </source>
</reference>
<dbReference type="AlphaFoldDB" id="A0A0C3Q7E9"/>
<evidence type="ECO:0000313" key="3">
    <source>
        <dbReference type="EMBL" id="KIO25515.1"/>
    </source>
</evidence>
<sequence length="688" mass="76268">MVSKPLGDDQQQAIETLRALGTGHDEQALVAILKQNNWEIEKAAGDLFSDPPPVRSDPPPTPAPKSVTVVPPPSPTNPNTSLTLWSRPAVPAPVFENVSSSATREVDSGALNAPPRVVKSQSNRFPPEHEVVDLTGVADEDEDLRKAMEMSLQESSQQPSTSTALVPVAGPKPRGDDTPLKPTDHSGLGISQEDHALHQALEASLSTSLNADVFVELTEEDNVRKEGFPTLIRTRNLSHVVGTLLLQALFAVPQLRIAIANWRTDEKEIPDYPSVNLVQLVFATLDQCQMATLPLDDGFTALFGHPLLHPNSPSDDIKELYDLAIARRCEAAFAEQGFWPVDPETDLAPRIMLSRKGSSDTAIHYPADLSVNDIATLDVLSVTTLAEPNTLEAAIFRHMLKSPNPSFLVRRAPVLGIRVTRHDGPSAERTPLSYPPRLYLDPYLWENRLFVDQKVQEMRQCFEEAEKLQKTAQYFAAREGQDPMADLKRTIHYLEHVAQPGADDERAMRLKSMAEKLKATLDGLDGQLTQCKERSQQLLTKAAGMLYIPELTRVAYDLRAVLVHDGLLGREHSYAYLRDPESNKWFRSCDASVEEVPEATVLNDSAGLHLNAGPYYFLYSEALPDDFVFPELVWPDDHLERVAEDNAQFRNKLPLELAQKLEGLDRALHSRLDALPNDTAETQTMDTS</sequence>
<feature type="region of interest" description="Disordered" evidence="1">
    <location>
        <begin position="43"/>
        <end position="77"/>
    </location>
</feature>
<proteinExistence type="predicted"/>
<dbReference type="GO" id="GO:0004843">
    <property type="term" value="F:cysteine-type deubiquitinase activity"/>
    <property type="evidence" value="ECO:0007669"/>
    <property type="project" value="InterPro"/>
</dbReference>
<dbReference type="EMBL" id="KN823040">
    <property type="protein sequence ID" value="KIO25515.1"/>
    <property type="molecule type" value="Genomic_DNA"/>
</dbReference>
<dbReference type="STRING" id="1051891.A0A0C3Q7E9"/>
<dbReference type="InterPro" id="IPR038765">
    <property type="entry name" value="Papain-like_cys_pep_sf"/>
</dbReference>
<dbReference type="InterPro" id="IPR055335">
    <property type="entry name" value="Ucp6/RUP1"/>
</dbReference>
<name>A0A0C3Q7E9_9AGAM</name>
<dbReference type="Proteomes" id="UP000054248">
    <property type="component" value="Unassembled WGS sequence"/>
</dbReference>
<protein>
    <recommendedName>
        <fullName evidence="2">UBA domain-containing protein</fullName>
    </recommendedName>
</protein>
<keyword evidence="4" id="KW-1185">Reference proteome</keyword>
<evidence type="ECO:0000313" key="4">
    <source>
        <dbReference type="Proteomes" id="UP000054248"/>
    </source>
</evidence>
<dbReference type="PROSITE" id="PS50030">
    <property type="entry name" value="UBA"/>
    <property type="match status" value="1"/>
</dbReference>
<feature type="compositionally biased region" description="Polar residues" evidence="1">
    <location>
        <begin position="152"/>
        <end position="164"/>
    </location>
</feature>
<feature type="compositionally biased region" description="Basic and acidic residues" evidence="1">
    <location>
        <begin position="173"/>
        <end position="184"/>
    </location>
</feature>
<dbReference type="InterPro" id="IPR001394">
    <property type="entry name" value="Peptidase_C19_UCH"/>
</dbReference>
<gene>
    <name evidence="3" type="ORF">M407DRAFT_209250</name>
</gene>
<dbReference type="GO" id="GO:0016579">
    <property type="term" value="P:protein deubiquitination"/>
    <property type="evidence" value="ECO:0007669"/>
    <property type="project" value="InterPro"/>
</dbReference>
<dbReference type="Pfam" id="PF02809">
    <property type="entry name" value="UIM"/>
    <property type="match status" value="2"/>
</dbReference>
<reference evidence="4" key="2">
    <citation type="submission" date="2015-01" db="EMBL/GenBank/DDBJ databases">
        <title>Evolutionary Origins and Diversification of the Mycorrhizal Mutualists.</title>
        <authorList>
            <consortium name="DOE Joint Genome Institute"/>
            <consortium name="Mycorrhizal Genomics Consortium"/>
            <person name="Kohler A."/>
            <person name="Kuo A."/>
            <person name="Nagy L.G."/>
            <person name="Floudas D."/>
            <person name="Copeland A."/>
            <person name="Barry K.W."/>
            <person name="Cichocki N."/>
            <person name="Veneault-Fourrey C."/>
            <person name="LaButti K."/>
            <person name="Lindquist E.A."/>
            <person name="Lipzen A."/>
            <person name="Lundell T."/>
            <person name="Morin E."/>
            <person name="Murat C."/>
            <person name="Riley R."/>
            <person name="Ohm R."/>
            <person name="Sun H."/>
            <person name="Tunlid A."/>
            <person name="Henrissat B."/>
            <person name="Grigoriev I.V."/>
            <person name="Hibbett D.S."/>
            <person name="Martin F."/>
        </authorList>
    </citation>
    <scope>NUCLEOTIDE SEQUENCE [LARGE SCALE GENOMIC DNA]</scope>
    <source>
        <strain evidence="4">MUT 4182</strain>
    </source>
</reference>
<dbReference type="PROSITE" id="PS50330">
    <property type="entry name" value="UIM"/>
    <property type="match status" value="1"/>
</dbReference>
<dbReference type="InterPro" id="IPR003903">
    <property type="entry name" value="UIM_dom"/>
</dbReference>
<dbReference type="SMART" id="SM00726">
    <property type="entry name" value="UIM"/>
    <property type="match status" value="2"/>
</dbReference>
<dbReference type="PANTHER" id="PTHR39597:SF1">
    <property type="entry name" value="UBA DOMAIN-CONTAINING PROTEIN RUP1"/>
    <property type="match status" value="1"/>
</dbReference>
<dbReference type="PANTHER" id="PTHR39597">
    <property type="entry name" value="UBA DOMAIN-CONTAINING PROTEIN RUP1"/>
    <property type="match status" value="1"/>
</dbReference>
<evidence type="ECO:0000259" key="2">
    <source>
        <dbReference type="PROSITE" id="PS50030"/>
    </source>
</evidence>
<evidence type="ECO:0000256" key="1">
    <source>
        <dbReference type="SAM" id="MobiDB-lite"/>
    </source>
</evidence>
<dbReference type="OrthoDB" id="2123952at2759"/>
<accession>A0A0C3Q7E9</accession>
<dbReference type="InterPro" id="IPR015940">
    <property type="entry name" value="UBA"/>
</dbReference>
<feature type="domain" description="UBA" evidence="2">
    <location>
        <begin position="7"/>
        <end position="50"/>
    </location>
</feature>